<keyword evidence="2" id="KW-1185">Reference proteome</keyword>
<protein>
    <recommendedName>
        <fullName evidence="3">Glycosyl transferase family 1 domain-containing protein</fullName>
    </recommendedName>
</protein>
<sequence>MAGVLARAQRLCGIDAYSYCYPTGNFQYSADRLIQSNGSGARAREIMDFFLHEGRSYDGFQFYFGSSFAGLSLADVPILKALGKKVYFYFCGCDVRDSKITIQKYRFSACHHCWPMLCSPNRAKAIEVAERYGDAVFVSTPDLLEFVPGAVLLPQPIDLEMFGPIREQALLRAATRSAADPVRVVHAPSSQAIKGTRFLLDAIESLKNGGAHIELVLVEGKSYAEAMRICASADIVVDQLLVGAYGQYAVEMMALGKPVVCYIREDLLKHYPNELPIVSANIENIAYVLRDLIDDRARWAELERRGLEYVERNHESTAVARKSIENYVR</sequence>
<dbReference type="SUPFAM" id="SSF53756">
    <property type="entry name" value="UDP-Glycosyltransferase/glycogen phosphorylase"/>
    <property type="match status" value="1"/>
</dbReference>
<evidence type="ECO:0008006" key="3">
    <source>
        <dbReference type="Google" id="ProtNLM"/>
    </source>
</evidence>
<accession>A0A235F3P5</accession>
<evidence type="ECO:0000313" key="1">
    <source>
        <dbReference type="EMBL" id="OYD55713.1"/>
    </source>
</evidence>
<dbReference type="EMBL" id="NOIH01000002">
    <property type="protein sequence ID" value="OYD55713.1"/>
    <property type="molecule type" value="Genomic_DNA"/>
</dbReference>
<reference evidence="1 2" key="1">
    <citation type="submission" date="2017-07" db="EMBL/GenBank/DDBJ databases">
        <title>Thauera sp. KNDSS-Mac4 genome sequence and assembly.</title>
        <authorList>
            <person name="Mayilraj S."/>
        </authorList>
    </citation>
    <scope>NUCLEOTIDE SEQUENCE [LARGE SCALE GENOMIC DNA]</scope>
    <source>
        <strain evidence="1 2">KNDSS-Mac4</strain>
    </source>
</reference>
<dbReference type="AlphaFoldDB" id="A0A235F3P5"/>
<gene>
    <name evidence="1" type="ORF">CGK74_00755</name>
</gene>
<proteinExistence type="predicted"/>
<organism evidence="1 2">
    <name type="scientific">Thauera propionica</name>
    <dbReference type="NCBI Taxonomy" id="2019431"/>
    <lineage>
        <taxon>Bacteria</taxon>
        <taxon>Pseudomonadati</taxon>
        <taxon>Pseudomonadota</taxon>
        <taxon>Betaproteobacteria</taxon>
        <taxon>Rhodocyclales</taxon>
        <taxon>Zoogloeaceae</taxon>
        <taxon>Thauera</taxon>
    </lineage>
</organism>
<dbReference type="Proteomes" id="UP000215181">
    <property type="component" value="Unassembled WGS sequence"/>
</dbReference>
<comment type="caution">
    <text evidence="1">The sequence shown here is derived from an EMBL/GenBank/DDBJ whole genome shotgun (WGS) entry which is preliminary data.</text>
</comment>
<evidence type="ECO:0000313" key="2">
    <source>
        <dbReference type="Proteomes" id="UP000215181"/>
    </source>
</evidence>
<dbReference type="Gene3D" id="3.40.50.2000">
    <property type="entry name" value="Glycogen Phosphorylase B"/>
    <property type="match status" value="1"/>
</dbReference>
<name>A0A235F3P5_9RHOO</name>